<comment type="caution">
    <text evidence="2">The sequence shown here is derived from an EMBL/GenBank/DDBJ whole genome shotgun (WGS) entry which is preliminary data.</text>
</comment>
<organism evidence="2 3">
    <name type="scientific">Gibbsiella dentisursi</name>
    <dbReference type="NCBI Taxonomy" id="796890"/>
    <lineage>
        <taxon>Bacteria</taxon>
        <taxon>Pseudomonadati</taxon>
        <taxon>Pseudomonadota</taxon>
        <taxon>Gammaproteobacteria</taxon>
        <taxon>Enterobacterales</taxon>
        <taxon>Yersiniaceae</taxon>
        <taxon>Gibbsiella</taxon>
    </lineage>
</organism>
<reference evidence="3" key="1">
    <citation type="journal article" date="2019" name="Int. J. Syst. Evol. Microbiol.">
        <title>The Global Catalogue of Microorganisms (GCM) 10K type strain sequencing project: providing services to taxonomists for standard genome sequencing and annotation.</title>
        <authorList>
            <consortium name="The Broad Institute Genomics Platform"/>
            <consortium name="The Broad Institute Genome Sequencing Center for Infectious Disease"/>
            <person name="Wu L."/>
            <person name="Ma J."/>
        </authorList>
    </citation>
    <scope>NUCLEOTIDE SEQUENCE [LARGE SCALE GENOMIC DNA]</scope>
    <source>
        <strain evidence="3">JCM 17201</strain>
    </source>
</reference>
<dbReference type="Proteomes" id="UP001499994">
    <property type="component" value="Unassembled WGS sequence"/>
</dbReference>
<evidence type="ECO:0000256" key="1">
    <source>
        <dbReference type="SAM" id="SignalP"/>
    </source>
</evidence>
<protein>
    <recommendedName>
        <fullName evidence="4">C-type lysozyme inhibitor domain-containing protein</fullName>
    </recommendedName>
</protein>
<dbReference type="RefSeq" id="WP_346081240.1">
    <property type="nucleotide sequence ID" value="NZ_BAABDG010000003.1"/>
</dbReference>
<evidence type="ECO:0000313" key="2">
    <source>
        <dbReference type="EMBL" id="GAA3897831.1"/>
    </source>
</evidence>
<evidence type="ECO:0008006" key="4">
    <source>
        <dbReference type="Google" id="ProtNLM"/>
    </source>
</evidence>
<keyword evidence="3" id="KW-1185">Reference proteome</keyword>
<accession>A0ABP7LBK5</accession>
<gene>
    <name evidence="2" type="ORF">GCM10022405_23850</name>
</gene>
<keyword evidence="1" id="KW-0732">Signal</keyword>
<feature type="chain" id="PRO_5047279713" description="C-type lysozyme inhibitor domain-containing protein" evidence="1">
    <location>
        <begin position="23"/>
        <end position="149"/>
    </location>
</feature>
<proteinExistence type="predicted"/>
<evidence type="ECO:0000313" key="3">
    <source>
        <dbReference type="Proteomes" id="UP001499994"/>
    </source>
</evidence>
<dbReference type="EMBL" id="BAABDG010000003">
    <property type="protein sequence ID" value="GAA3897831.1"/>
    <property type="molecule type" value="Genomic_DNA"/>
</dbReference>
<name>A0ABP7LBK5_9GAMM</name>
<feature type="signal peptide" evidence="1">
    <location>
        <begin position="1"/>
        <end position="22"/>
    </location>
</feature>
<sequence length="149" mass="16552">MKKINSILLISGLLSLSSFALGAETYFSCSTSKGELSLQSDTVQLVYEMKNASGNVFLFSSPSPSYSDFSYNHYSRFQTDYMNVVFTKNNFKYTIFSNYEDGDSTKGITVTNLKNNKEYTYKCKGDGVDKLSDLTGKLQCNKGSSLGCQ</sequence>